<dbReference type="EMBL" id="FR824161">
    <property type="protein sequence ID" value="CCA21248.1"/>
    <property type="molecule type" value="Genomic_DNA"/>
</dbReference>
<sequence>MVLMVKHHSILQKSCKNIIKHLLSSIKHFYKCYKGLRDPSLHSIDYEFVERLEIHGQCFASSEVVVQHFNREQYITGWKLDWVSLKKLVEGKWLYPFPTTSLDPQAYLDNNHGGHYKFD</sequence>
<evidence type="ECO:0000313" key="1">
    <source>
        <dbReference type="EMBL" id="CCA21248.1"/>
    </source>
</evidence>
<reference evidence="1" key="1">
    <citation type="journal article" date="2011" name="PLoS Biol.">
        <title>Gene gain and loss during evolution of obligate parasitism in the white rust pathogen of Arabidopsis thaliana.</title>
        <authorList>
            <person name="Kemen E."/>
            <person name="Gardiner A."/>
            <person name="Schultz-Larsen T."/>
            <person name="Kemen A.C."/>
            <person name="Balmuth A.L."/>
            <person name="Robert-Seilaniantz A."/>
            <person name="Bailey K."/>
            <person name="Holub E."/>
            <person name="Studholme D.J."/>
            <person name="Maclean D."/>
            <person name="Jones J.D."/>
        </authorList>
    </citation>
    <scope>NUCLEOTIDE SEQUENCE</scope>
</reference>
<accession>F0WJ02</accession>
<protein>
    <submittedName>
        <fullName evidence="1">AlNc14C116G6538 protein</fullName>
    </submittedName>
</protein>
<reference evidence="1" key="2">
    <citation type="submission" date="2011-02" db="EMBL/GenBank/DDBJ databases">
        <authorList>
            <person name="MacLean D."/>
        </authorList>
    </citation>
    <scope>NUCLEOTIDE SEQUENCE</scope>
</reference>
<gene>
    <name evidence="1" type="primary">AlNc14C116G6538</name>
    <name evidence="1" type="ORF">ALNC14_073910</name>
</gene>
<dbReference type="HOGENOM" id="CLU_2065837_0_0_1"/>
<name>F0WJ02_9STRA</name>
<dbReference type="AlphaFoldDB" id="F0WJ02"/>
<proteinExistence type="predicted"/>
<organism evidence="1">
    <name type="scientific">Albugo laibachii Nc14</name>
    <dbReference type="NCBI Taxonomy" id="890382"/>
    <lineage>
        <taxon>Eukaryota</taxon>
        <taxon>Sar</taxon>
        <taxon>Stramenopiles</taxon>
        <taxon>Oomycota</taxon>
        <taxon>Peronosporomycetes</taxon>
        <taxon>Albuginales</taxon>
        <taxon>Albuginaceae</taxon>
        <taxon>Albugo</taxon>
    </lineage>
</organism>